<keyword evidence="2" id="KW-1185">Reference proteome</keyword>
<reference evidence="1 2" key="1">
    <citation type="submission" date="2024-09" db="EMBL/GenBank/DDBJ databases">
        <authorList>
            <person name="Sun Q."/>
            <person name="Mori K."/>
        </authorList>
    </citation>
    <scope>NUCLEOTIDE SEQUENCE [LARGE SCALE GENOMIC DNA]</scope>
    <source>
        <strain evidence="1 2">TBRC 4576</strain>
    </source>
</reference>
<gene>
    <name evidence="1" type="ORF">ACFFLI_07725</name>
</gene>
<protein>
    <submittedName>
        <fullName evidence="1">Polysaccharide biosynthesis protein</fullName>
    </submittedName>
</protein>
<evidence type="ECO:0000313" key="2">
    <source>
        <dbReference type="Proteomes" id="UP001589691"/>
    </source>
</evidence>
<proteinExistence type="predicted"/>
<dbReference type="RefSeq" id="WP_137641477.1">
    <property type="nucleotide sequence ID" value="NZ_BJEA01000001.1"/>
</dbReference>
<evidence type="ECO:0000313" key="1">
    <source>
        <dbReference type="EMBL" id="MFB9769752.1"/>
    </source>
</evidence>
<dbReference type="SUPFAM" id="SSF75005">
    <property type="entry name" value="Arabinanase/levansucrase/invertase"/>
    <property type="match status" value="1"/>
</dbReference>
<dbReference type="InterPro" id="IPR023296">
    <property type="entry name" value="Glyco_hydro_beta-prop_sf"/>
</dbReference>
<name>A0ABV5WV01_9LACO</name>
<dbReference type="EMBL" id="JBHLZY010000020">
    <property type="protein sequence ID" value="MFB9769752.1"/>
    <property type="molecule type" value="Genomic_DNA"/>
</dbReference>
<comment type="caution">
    <text evidence="1">The sequence shown here is derived from an EMBL/GenBank/DDBJ whole genome shotgun (WGS) entry which is preliminary data.</text>
</comment>
<sequence>MKKWLICGAVALLGVVGYSLYAASIQRGQDTVVTVRQRDQNGTPINSPDPLQIVSKAGHRNLFDPTITGYELTTPNPMKRLLPRHNQTVTLRYRSTWSKAQVRHALAHARYLQAGTQVTATPFFNDTQVQKQHAGYGRISTSQDGLTWSKLPISYPNVALTAPSVAYHHGQLTLYDGQTQYVTSDFVHWRKHPLKWTNAPFKRGQIVTPYQQTDGRLALIVKTPQYRYYVGELRGHQVKTWTALRLPQSRRDPVIGVSAVDGHVMAVQQRQHHVSLYRASDPTARFHLVGHVSVQRSRHEQLSNAGVLALKHDRYRLVFNLKHSSGTQAGTFYRELTGAFSATGSQKRLVPDYVWRTFQLSDGQRE</sequence>
<organism evidence="1 2">
    <name type="scientific">Lactiplantibacillus modestisalitolerans</name>
    <dbReference type="NCBI Taxonomy" id="1457219"/>
    <lineage>
        <taxon>Bacteria</taxon>
        <taxon>Bacillati</taxon>
        <taxon>Bacillota</taxon>
        <taxon>Bacilli</taxon>
        <taxon>Lactobacillales</taxon>
        <taxon>Lactobacillaceae</taxon>
        <taxon>Lactiplantibacillus</taxon>
    </lineage>
</organism>
<dbReference type="Proteomes" id="UP001589691">
    <property type="component" value="Unassembled WGS sequence"/>
</dbReference>
<accession>A0ABV5WV01</accession>